<proteinExistence type="predicted"/>
<protein>
    <submittedName>
        <fullName evidence="1">Uncharacterized protein</fullName>
    </submittedName>
</protein>
<reference evidence="1" key="3">
    <citation type="submission" date="2025-09" db="UniProtKB">
        <authorList>
            <consortium name="Ensembl"/>
        </authorList>
    </citation>
    <scope>IDENTIFICATION</scope>
</reference>
<evidence type="ECO:0000313" key="1">
    <source>
        <dbReference type="Ensembl" id="ENSCMMP00000012438.1"/>
    </source>
</evidence>
<evidence type="ECO:0000313" key="2">
    <source>
        <dbReference type="Proteomes" id="UP000694556"/>
    </source>
</evidence>
<dbReference type="Proteomes" id="UP000694556">
    <property type="component" value="Chromosome 14"/>
</dbReference>
<dbReference type="AlphaFoldDB" id="A0A8C3BYU9"/>
<name>A0A8C3BYU9_CAIMO</name>
<keyword evidence="2" id="KW-1185">Reference proteome</keyword>
<accession>A0A8C3BYU9</accession>
<reference evidence="1" key="2">
    <citation type="submission" date="2025-08" db="UniProtKB">
        <authorList>
            <consortium name="Ensembl"/>
        </authorList>
    </citation>
    <scope>IDENTIFICATION</scope>
</reference>
<dbReference type="Ensembl" id="ENSCMMT00000013678.1">
    <property type="protein sequence ID" value="ENSCMMP00000012438.1"/>
    <property type="gene ID" value="ENSCMMG00000007885.1"/>
</dbReference>
<sequence>MERTPLAGVGLGSAEDYSSLTDTRQILYYYKALFTKGQFLHFIAACKRLPDFTSICCTSDFTPVCFVLRSGKLMLCISKMCVTILCVPLLLRTRGLATRQSKPHIPASESISSSVGWFFSITNKEIVFVFSHLKFLREVCGFSTETF</sequence>
<organism evidence="1 2">
    <name type="scientific">Cairina moschata</name>
    <name type="common">Muscovy duck</name>
    <dbReference type="NCBI Taxonomy" id="8855"/>
    <lineage>
        <taxon>Eukaryota</taxon>
        <taxon>Metazoa</taxon>
        <taxon>Chordata</taxon>
        <taxon>Craniata</taxon>
        <taxon>Vertebrata</taxon>
        <taxon>Euteleostomi</taxon>
        <taxon>Archelosauria</taxon>
        <taxon>Archosauria</taxon>
        <taxon>Dinosauria</taxon>
        <taxon>Saurischia</taxon>
        <taxon>Theropoda</taxon>
        <taxon>Coelurosauria</taxon>
        <taxon>Aves</taxon>
        <taxon>Neognathae</taxon>
        <taxon>Galloanserae</taxon>
        <taxon>Anseriformes</taxon>
        <taxon>Anatidae</taxon>
        <taxon>Anatinae</taxon>
        <taxon>Cairina</taxon>
    </lineage>
</organism>
<reference evidence="1" key="1">
    <citation type="submission" date="2018-09" db="EMBL/GenBank/DDBJ databases">
        <title>Common duck and Muscovy duck high density SNP chip.</title>
        <authorList>
            <person name="Vignal A."/>
            <person name="Thebault N."/>
            <person name="Warren W.C."/>
        </authorList>
    </citation>
    <scope>NUCLEOTIDE SEQUENCE [LARGE SCALE GENOMIC DNA]</scope>
</reference>